<dbReference type="Proteomes" id="UP001176940">
    <property type="component" value="Unassembled WGS sequence"/>
</dbReference>
<gene>
    <name evidence="2" type="ORF">RIMI_LOCUS11033940</name>
</gene>
<evidence type="ECO:0000256" key="1">
    <source>
        <dbReference type="SAM" id="MobiDB-lite"/>
    </source>
</evidence>
<accession>A0ABN9LML8</accession>
<keyword evidence="3" id="KW-1185">Reference proteome</keyword>
<name>A0ABN9LML8_9NEOB</name>
<proteinExistence type="predicted"/>
<evidence type="ECO:0000313" key="2">
    <source>
        <dbReference type="EMBL" id="CAJ0945820.1"/>
    </source>
</evidence>
<comment type="caution">
    <text evidence="2">The sequence shown here is derived from an EMBL/GenBank/DDBJ whole genome shotgun (WGS) entry which is preliminary data.</text>
</comment>
<evidence type="ECO:0000313" key="3">
    <source>
        <dbReference type="Proteomes" id="UP001176940"/>
    </source>
</evidence>
<reference evidence="2" key="1">
    <citation type="submission" date="2023-07" db="EMBL/GenBank/DDBJ databases">
        <authorList>
            <person name="Stuckert A."/>
        </authorList>
    </citation>
    <scope>NUCLEOTIDE SEQUENCE</scope>
</reference>
<organism evidence="2 3">
    <name type="scientific">Ranitomeya imitator</name>
    <name type="common">mimic poison frog</name>
    <dbReference type="NCBI Taxonomy" id="111125"/>
    <lineage>
        <taxon>Eukaryota</taxon>
        <taxon>Metazoa</taxon>
        <taxon>Chordata</taxon>
        <taxon>Craniata</taxon>
        <taxon>Vertebrata</taxon>
        <taxon>Euteleostomi</taxon>
        <taxon>Amphibia</taxon>
        <taxon>Batrachia</taxon>
        <taxon>Anura</taxon>
        <taxon>Neobatrachia</taxon>
        <taxon>Hyloidea</taxon>
        <taxon>Dendrobatidae</taxon>
        <taxon>Dendrobatinae</taxon>
        <taxon>Ranitomeya</taxon>
    </lineage>
</organism>
<protein>
    <submittedName>
        <fullName evidence="2">Uncharacterized protein</fullName>
    </submittedName>
</protein>
<dbReference type="EMBL" id="CAUEEQ010024484">
    <property type="protein sequence ID" value="CAJ0945820.1"/>
    <property type="molecule type" value="Genomic_DNA"/>
</dbReference>
<feature type="region of interest" description="Disordered" evidence="1">
    <location>
        <begin position="214"/>
        <end position="240"/>
    </location>
</feature>
<sequence>MVFHLAPRENKLPTPDLETWSEKPTDMELKFEEIFKLWRTEAMEQNCLRVISDDDIKQFRQRLLQYDMSTLRILYEHFRSDLEYIVEILETRNLLNELSSRNVPMKMDYLLLEKELGSSAFSGMLICDIFDMGRDAVLALWESLFVLQNNCQHPNLIGVMTEITERGDTLVPQIILDENGHQLYQLSGYRRKEVQARFRNVLFCSLGTCQVPTPDRDPPVSSPRNTPCHGMLPESNPVSF</sequence>